<proteinExistence type="predicted"/>
<name>A0A2L2STQ8_9HYPO</name>
<protein>
    <recommendedName>
        <fullName evidence="3">HNH nuclease domain-containing protein</fullName>
    </recommendedName>
</protein>
<dbReference type="EMBL" id="LN649232">
    <property type="protein sequence ID" value="CEI41595.1"/>
    <property type="molecule type" value="Genomic_DNA"/>
</dbReference>
<organism evidence="1 2">
    <name type="scientific">Fusarium venenatum</name>
    <dbReference type="NCBI Taxonomy" id="56646"/>
    <lineage>
        <taxon>Eukaryota</taxon>
        <taxon>Fungi</taxon>
        <taxon>Dikarya</taxon>
        <taxon>Ascomycota</taxon>
        <taxon>Pezizomycotina</taxon>
        <taxon>Sordariomycetes</taxon>
        <taxon>Hypocreomycetidae</taxon>
        <taxon>Hypocreales</taxon>
        <taxon>Nectriaceae</taxon>
        <taxon>Fusarium</taxon>
    </lineage>
</organism>
<dbReference type="AlphaFoldDB" id="A0A2L2STQ8"/>
<evidence type="ECO:0000313" key="2">
    <source>
        <dbReference type="Proteomes" id="UP000245910"/>
    </source>
</evidence>
<sequence>MDLCRQRDGYKCIFLPTIVNDVAHIIPRSWNDTEENMLLTRTVISAAQAFMDDDILSKCVSLFADGNNLGTMDKCWNMLYINQLICKHLEKMRIGLKCVGIDHPFAEDDTRAVVIIQPYWLYRNYQKPKQKVTLEGDGNDFDDIINGIRQIRKLEKKPARVEMSTEDAEKCKAMLDLAWVLGVVAASSGAAQWPNLLPDHEYWDKIKHWAAVDRWVDDQAYRLQPPDLHLPSAPPSS</sequence>
<reference evidence="2" key="1">
    <citation type="submission" date="2014-10" db="EMBL/GenBank/DDBJ databases">
        <authorList>
            <person name="King R."/>
        </authorList>
    </citation>
    <scope>NUCLEOTIDE SEQUENCE [LARGE SCALE GENOMIC DNA]</scope>
    <source>
        <strain evidence="2">A3/5</strain>
    </source>
</reference>
<keyword evidence="2" id="KW-1185">Reference proteome</keyword>
<dbReference type="OrthoDB" id="5093376at2759"/>
<accession>A0A2L2STQ8</accession>
<dbReference type="Proteomes" id="UP000245910">
    <property type="component" value="Chromosome IIII"/>
</dbReference>
<evidence type="ECO:0008006" key="3">
    <source>
        <dbReference type="Google" id="ProtNLM"/>
    </source>
</evidence>
<evidence type="ECO:0000313" key="1">
    <source>
        <dbReference type="EMBL" id="CEI41595.1"/>
    </source>
</evidence>